<sequence length="377" mass="44168">MKIFCWNCRGVRNPATVCELKQLLVANAPDVVFLCETKIHSNGFPRIRSRCRLKGCLAVNSDGKSGGLALLWREGVTVDVQNFSNYHIDSLVSTQDGEVIWFTGFYGQADQTSKHLSWDMLRRVKSTVKEGWIVGGDFNAILNNTKKDGGRRKSRRSMDEFRDILDELALIDVKPTNGWFTWSNNREGPNLVKERLDRFLISEDMFFKFTFINTRVVRQSKSDHEVILLNTIGNKSEEESCNHSLRFRYDACWAKEQEARDIIKRIWDGKNSDMLTKMDMVRKELGPWQYRRYKRMKIEINKLEKNIGKVMDGPISVGSSRVLKKSRDQLGKWYDKEEKYWAQRVRNQWLREGDRNTRYFHMQATGRKKKNSIDKLK</sequence>
<organism evidence="2 3">
    <name type="scientific">Gossypium darwinii</name>
    <name type="common">Darwin's cotton</name>
    <name type="synonym">Gossypium barbadense var. darwinii</name>
    <dbReference type="NCBI Taxonomy" id="34276"/>
    <lineage>
        <taxon>Eukaryota</taxon>
        <taxon>Viridiplantae</taxon>
        <taxon>Streptophyta</taxon>
        <taxon>Embryophyta</taxon>
        <taxon>Tracheophyta</taxon>
        <taxon>Spermatophyta</taxon>
        <taxon>Magnoliopsida</taxon>
        <taxon>eudicotyledons</taxon>
        <taxon>Gunneridae</taxon>
        <taxon>Pentapetalae</taxon>
        <taxon>rosids</taxon>
        <taxon>malvids</taxon>
        <taxon>Malvales</taxon>
        <taxon>Malvaceae</taxon>
        <taxon>Malvoideae</taxon>
        <taxon>Gossypium</taxon>
    </lineage>
</organism>
<dbReference type="Proteomes" id="UP000323506">
    <property type="component" value="Chromosome D01"/>
</dbReference>
<dbReference type="InterPro" id="IPR036691">
    <property type="entry name" value="Endo/exonu/phosph_ase_sf"/>
</dbReference>
<protein>
    <recommendedName>
        <fullName evidence="1">Endonuclease/exonuclease/phosphatase domain-containing protein</fullName>
    </recommendedName>
</protein>
<dbReference type="AlphaFoldDB" id="A0A5D2DRT5"/>
<dbReference type="PANTHER" id="PTHR35218:SF9">
    <property type="entry name" value="ENDONUCLEASE_EXONUCLEASE_PHOSPHATASE DOMAIN-CONTAINING PROTEIN"/>
    <property type="match status" value="1"/>
</dbReference>
<reference evidence="2 3" key="1">
    <citation type="submission" date="2019-06" db="EMBL/GenBank/DDBJ databases">
        <title>WGS assembly of Gossypium darwinii.</title>
        <authorList>
            <person name="Chen Z.J."/>
            <person name="Sreedasyam A."/>
            <person name="Ando A."/>
            <person name="Song Q."/>
            <person name="De L."/>
            <person name="Hulse-Kemp A."/>
            <person name="Ding M."/>
            <person name="Ye W."/>
            <person name="Kirkbride R."/>
            <person name="Jenkins J."/>
            <person name="Plott C."/>
            <person name="Lovell J."/>
            <person name="Lin Y.-M."/>
            <person name="Vaughn R."/>
            <person name="Liu B."/>
            <person name="Li W."/>
            <person name="Simpson S."/>
            <person name="Scheffler B."/>
            <person name="Saski C."/>
            <person name="Grover C."/>
            <person name="Hu G."/>
            <person name="Conover J."/>
            <person name="Carlson J."/>
            <person name="Shu S."/>
            <person name="Boston L."/>
            <person name="Williams M."/>
            <person name="Peterson D."/>
            <person name="Mcgee K."/>
            <person name="Jones D."/>
            <person name="Wendel J."/>
            <person name="Stelly D."/>
            <person name="Grimwood J."/>
            <person name="Schmutz J."/>
        </authorList>
    </citation>
    <scope>NUCLEOTIDE SEQUENCE [LARGE SCALE GENOMIC DNA]</scope>
    <source>
        <strain evidence="2">1808015.09</strain>
    </source>
</reference>
<evidence type="ECO:0000259" key="1">
    <source>
        <dbReference type="Pfam" id="PF03372"/>
    </source>
</evidence>
<feature type="domain" description="Endonuclease/exonuclease/phosphatase" evidence="1">
    <location>
        <begin position="6"/>
        <end position="212"/>
    </location>
</feature>
<dbReference type="GO" id="GO:0003824">
    <property type="term" value="F:catalytic activity"/>
    <property type="evidence" value="ECO:0007669"/>
    <property type="project" value="InterPro"/>
</dbReference>
<dbReference type="EMBL" id="CM017701">
    <property type="protein sequence ID" value="TYG83632.1"/>
    <property type="molecule type" value="Genomic_DNA"/>
</dbReference>
<dbReference type="SUPFAM" id="SSF56219">
    <property type="entry name" value="DNase I-like"/>
    <property type="match status" value="1"/>
</dbReference>
<dbReference type="Gene3D" id="3.60.10.10">
    <property type="entry name" value="Endonuclease/exonuclease/phosphatase"/>
    <property type="match status" value="1"/>
</dbReference>
<evidence type="ECO:0000313" key="3">
    <source>
        <dbReference type="Proteomes" id="UP000323506"/>
    </source>
</evidence>
<accession>A0A5D2DRT5</accession>
<proteinExistence type="predicted"/>
<keyword evidence="3" id="KW-1185">Reference proteome</keyword>
<evidence type="ECO:0000313" key="2">
    <source>
        <dbReference type="EMBL" id="TYG83632.1"/>
    </source>
</evidence>
<gene>
    <name evidence="2" type="ORF">ES288_D01G184300v1</name>
</gene>
<dbReference type="Pfam" id="PF03372">
    <property type="entry name" value="Exo_endo_phos"/>
    <property type="match status" value="1"/>
</dbReference>
<name>A0A5D2DRT5_GOSDA</name>
<feature type="non-terminal residue" evidence="2">
    <location>
        <position position="377"/>
    </location>
</feature>
<dbReference type="InterPro" id="IPR005135">
    <property type="entry name" value="Endo/exonuclease/phosphatase"/>
</dbReference>
<dbReference type="PANTHER" id="PTHR35218">
    <property type="entry name" value="RNASE H DOMAIN-CONTAINING PROTEIN"/>
    <property type="match status" value="1"/>
</dbReference>